<accession>A0ABP8L224</accession>
<keyword evidence="2" id="KW-1185">Reference proteome</keyword>
<reference evidence="2" key="1">
    <citation type="journal article" date="2019" name="Int. J. Syst. Evol. Microbiol.">
        <title>The Global Catalogue of Microorganisms (GCM) 10K type strain sequencing project: providing services to taxonomists for standard genome sequencing and annotation.</title>
        <authorList>
            <consortium name="The Broad Institute Genomics Platform"/>
            <consortium name="The Broad Institute Genome Sequencing Center for Infectious Disease"/>
            <person name="Wu L."/>
            <person name="Ma J."/>
        </authorList>
    </citation>
    <scope>NUCLEOTIDE SEQUENCE [LARGE SCALE GENOMIC DNA]</scope>
    <source>
        <strain evidence="2">JCM 31890</strain>
    </source>
</reference>
<dbReference type="Proteomes" id="UP001501788">
    <property type="component" value="Unassembled WGS sequence"/>
</dbReference>
<comment type="caution">
    <text evidence="1">The sequence shown here is derived from an EMBL/GenBank/DDBJ whole genome shotgun (WGS) entry which is preliminary data.</text>
</comment>
<name>A0ABP8L224_9BURK</name>
<organism evidence="1 2">
    <name type="scientific">Acidovorax lacteus</name>
    <dbReference type="NCBI Taxonomy" id="1924988"/>
    <lineage>
        <taxon>Bacteria</taxon>
        <taxon>Pseudomonadati</taxon>
        <taxon>Pseudomonadota</taxon>
        <taxon>Betaproteobacteria</taxon>
        <taxon>Burkholderiales</taxon>
        <taxon>Comamonadaceae</taxon>
        <taxon>Acidovorax</taxon>
    </lineage>
</organism>
<sequence>MARGNAVDALVDGLEAGQELLDTKGAEGVAAFKLGNVQGHGGGLWQEGTKVDRVAAGRMVRSLNGTCAWGTQRGLVQPAILPGWHSGLAVGRVRPAAARCGACLRQRQGSTAAPHARAAPMG</sequence>
<proteinExistence type="predicted"/>
<protein>
    <submittedName>
        <fullName evidence="1">Uncharacterized protein</fullName>
    </submittedName>
</protein>
<gene>
    <name evidence="1" type="ORF">GCM10023090_08820</name>
</gene>
<evidence type="ECO:0000313" key="2">
    <source>
        <dbReference type="Proteomes" id="UP001501788"/>
    </source>
</evidence>
<dbReference type="EMBL" id="BAABEX010000007">
    <property type="protein sequence ID" value="GAA4420750.1"/>
    <property type="molecule type" value="Genomic_DNA"/>
</dbReference>
<evidence type="ECO:0000313" key="1">
    <source>
        <dbReference type="EMBL" id="GAA4420750.1"/>
    </source>
</evidence>